<dbReference type="InterPro" id="IPR043519">
    <property type="entry name" value="NT_sf"/>
</dbReference>
<comment type="cofactor">
    <cofactor evidence="1">
        <name>Mg(2+)</name>
        <dbReference type="ChEBI" id="CHEBI:18420"/>
    </cofactor>
</comment>
<comment type="caution">
    <text evidence="11">The sequence shown here is derived from an EMBL/GenBank/DDBJ whole genome shotgun (WGS) entry which is preliminary data.</text>
</comment>
<dbReference type="GO" id="GO:0016779">
    <property type="term" value="F:nucleotidyltransferase activity"/>
    <property type="evidence" value="ECO:0007669"/>
    <property type="project" value="UniProtKB-KW"/>
</dbReference>
<keyword evidence="2" id="KW-1277">Toxin-antitoxin system</keyword>
<protein>
    <submittedName>
        <fullName evidence="11">Nucleotidyltransferase domain-containing protein</fullName>
    </submittedName>
</protein>
<dbReference type="Pfam" id="PF01909">
    <property type="entry name" value="NTP_transf_2"/>
    <property type="match status" value="1"/>
</dbReference>
<feature type="domain" description="Polymerase nucleotidyl transferase" evidence="10">
    <location>
        <begin position="32"/>
        <end position="109"/>
    </location>
</feature>
<dbReference type="GO" id="GO:0005524">
    <property type="term" value="F:ATP binding"/>
    <property type="evidence" value="ECO:0007669"/>
    <property type="project" value="UniProtKB-KW"/>
</dbReference>
<accession>A0AAW6F7D9</accession>
<evidence type="ECO:0000256" key="5">
    <source>
        <dbReference type="ARBA" id="ARBA00022723"/>
    </source>
</evidence>
<keyword evidence="7" id="KW-0067">ATP-binding</keyword>
<name>A0AAW6F7D9_PARDI</name>
<dbReference type="AlphaFoldDB" id="A0AAW6F7D9"/>
<evidence type="ECO:0000256" key="9">
    <source>
        <dbReference type="ARBA" id="ARBA00038276"/>
    </source>
</evidence>
<dbReference type="GO" id="GO:0046872">
    <property type="term" value="F:metal ion binding"/>
    <property type="evidence" value="ECO:0007669"/>
    <property type="project" value="UniProtKB-KW"/>
</dbReference>
<evidence type="ECO:0000256" key="2">
    <source>
        <dbReference type="ARBA" id="ARBA00022649"/>
    </source>
</evidence>
<reference evidence="11" key="1">
    <citation type="submission" date="2023-01" db="EMBL/GenBank/DDBJ databases">
        <title>Human gut microbiome strain richness.</title>
        <authorList>
            <person name="Chen-Liaw A."/>
        </authorList>
    </citation>
    <scope>NUCLEOTIDE SEQUENCE</scope>
    <source>
        <strain evidence="11">D35st1_E5_D35t1_190705</strain>
    </source>
</reference>
<dbReference type="Proteomes" id="UP001211522">
    <property type="component" value="Unassembled WGS sequence"/>
</dbReference>
<evidence type="ECO:0000313" key="11">
    <source>
        <dbReference type="EMBL" id="MDB9139440.1"/>
    </source>
</evidence>
<keyword evidence="6" id="KW-0547">Nucleotide-binding</keyword>
<organism evidence="11 12">
    <name type="scientific">Parabacteroides distasonis</name>
    <dbReference type="NCBI Taxonomy" id="823"/>
    <lineage>
        <taxon>Bacteria</taxon>
        <taxon>Pseudomonadati</taxon>
        <taxon>Bacteroidota</taxon>
        <taxon>Bacteroidia</taxon>
        <taxon>Bacteroidales</taxon>
        <taxon>Tannerellaceae</taxon>
        <taxon>Parabacteroides</taxon>
    </lineage>
</organism>
<dbReference type="InterPro" id="IPR052038">
    <property type="entry name" value="Type-VII_TA_antitoxin"/>
</dbReference>
<evidence type="ECO:0000256" key="4">
    <source>
        <dbReference type="ARBA" id="ARBA00022695"/>
    </source>
</evidence>
<dbReference type="Gene3D" id="3.30.460.10">
    <property type="entry name" value="Beta Polymerase, domain 2"/>
    <property type="match status" value="1"/>
</dbReference>
<evidence type="ECO:0000259" key="10">
    <source>
        <dbReference type="Pfam" id="PF01909"/>
    </source>
</evidence>
<keyword evidence="5" id="KW-0479">Metal-binding</keyword>
<keyword evidence="8" id="KW-0460">Magnesium</keyword>
<keyword evidence="4" id="KW-0548">Nucleotidyltransferase</keyword>
<sequence length="118" mass="13815">MRFFIIFGALNRLIKGYIGMNFPGNYLPAIIALCKRHKVKKLFAFGSVLTNRFNEQSDIDLVVDFDKTNVDDYFSNFFDLKYALESLFEREVDLLEEQAIHNPYLKENIDTTKMLIYG</sequence>
<comment type="similarity">
    <text evidence="9">Belongs to the MntA antitoxin family.</text>
</comment>
<evidence type="ECO:0000313" key="12">
    <source>
        <dbReference type="Proteomes" id="UP001211522"/>
    </source>
</evidence>
<evidence type="ECO:0000256" key="7">
    <source>
        <dbReference type="ARBA" id="ARBA00022840"/>
    </source>
</evidence>
<proteinExistence type="inferred from homology"/>
<evidence type="ECO:0000256" key="6">
    <source>
        <dbReference type="ARBA" id="ARBA00022741"/>
    </source>
</evidence>
<keyword evidence="3" id="KW-0808">Transferase</keyword>
<dbReference type="InterPro" id="IPR002934">
    <property type="entry name" value="Polymerase_NTP_transf_dom"/>
</dbReference>
<dbReference type="SUPFAM" id="SSF81301">
    <property type="entry name" value="Nucleotidyltransferase"/>
    <property type="match status" value="1"/>
</dbReference>
<dbReference type="PANTHER" id="PTHR33571">
    <property type="entry name" value="SSL8005 PROTEIN"/>
    <property type="match status" value="1"/>
</dbReference>
<evidence type="ECO:0000256" key="8">
    <source>
        <dbReference type="ARBA" id="ARBA00022842"/>
    </source>
</evidence>
<gene>
    <name evidence="11" type="ORF">PN612_13125</name>
</gene>
<dbReference type="PANTHER" id="PTHR33571:SF12">
    <property type="entry name" value="BSL3053 PROTEIN"/>
    <property type="match status" value="1"/>
</dbReference>
<dbReference type="EMBL" id="JAQMPX010000094">
    <property type="protein sequence ID" value="MDB9139440.1"/>
    <property type="molecule type" value="Genomic_DNA"/>
</dbReference>
<dbReference type="CDD" id="cd05403">
    <property type="entry name" value="NT_KNTase_like"/>
    <property type="match status" value="1"/>
</dbReference>
<evidence type="ECO:0000256" key="1">
    <source>
        <dbReference type="ARBA" id="ARBA00001946"/>
    </source>
</evidence>
<evidence type="ECO:0000256" key="3">
    <source>
        <dbReference type="ARBA" id="ARBA00022679"/>
    </source>
</evidence>